<comment type="caution">
    <text evidence="1">The sequence shown here is derived from an EMBL/GenBank/DDBJ whole genome shotgun (WGS) entry which is preliminary data.</text>
</comment>
<dbReference type="EMBL" id="CAJOBC010001535">
    <property type="protein sequence ID" value="CAF3684069.1"/>
    <property type="molecule type" value="Genomic_DNA"/>
</dbReference>
<sequence>MKCNYSIPIIGGTYIESVSTVDNYRNDKITTPEINYGGPSVCDNPTQPKIVQSGFKPFRSKDKNETFSTIQTVADMDHDALDEADHDCEDHIILFGGKYVKNITTPLESNIILGDAINLGSSGLTFDHNRTHIIKIELIEVLHIQYVEIPRPSNVNRFAINLRDPKGYVTTFISKQAEAPNIPSFPEFDTIVIYIYVLSTVNSEPSSYITLNIFM</sequence>
<protein>
    <submittedName>
        <fullName evidence="1">Uncharacterized protein</fullName>
    </submittedName>
</protein>
<gene>
    <name evidence="1" type="ORF">SRO942_LOCUS8673</name>
</gene>
<organism evidence="1 2">
    <name type="scientific">Didymodactylos carnosus</name>
    <dbReference type="NCBI Taxonomy" id="1234261"/>
    <lineage>
        <taxon>Eukaryota</taxon>
        <taxon>Metazoa</taxon>
        <taxon>Spiralia</taxon>
        <taxon>Gnathifera</taxon>
        <taxon>Rotifera</taxon>
        <taxon>Eurotatoria</taxon>
        <taxon>Bdelloidea</taxon>
        <taxon>Philodinida</taxon>
        <taxon>Philodinidae</taxon>
        <taxon>Didymodactylos</taxon>
    </lineage>
</organism>
<name>A0A8S2HTB4_9BILA</name>
<accession>A0A8S2HTB4</accession>
<evidence type="ECO:0000313" key="2">
    <source>
        <dbReference type="Proteomes" id="UP000681722"/>
    </source>
</evidence>
<dbReference type="Proteomes" id="UP000681722">
    <property type="component" value="Unassembled WGS sequence"/>
</dbReference>
<proteinExistence type="predicted"/>
<reference evidence="1" key="1">
    <citation type="submission" date="2021-02" db="EMBL/GenBank/DDBJ databases">
        <authorList>
            <person name="Nowell W R."/>
        </authorList>
    </citation>
    <scope>NUCLEOTIDE SEQUENCE</scope>
</reference>
<evidence type="ECO:0000313" key="1">
    <source>
        <dbReference type="EMBL" id="CAF3684069.1"/>
    </source>
</evidence>
<dbReference type="AlphaFoldDB" id="A0A8S2HTB4"/>